<comment type="caution">
    <text evidence="1">The sequence shown here is derived from an EMBL/GenBank/DDBJ whole genome shotgun (WGS) entry which is preliminary data.</text>
</comment>
<gene>
    <name evidence="1" type="ORF">DEBURN_LOCUS7622</name>
</gene>
<accession>A0A9N9BD59</accession>
<protein>
    <submittedName>
        <fullName evidence="1">11443_t:CDS:1</fullName>
    </submittedName>
</protein>
<dbReference type="EMBL" id="CAJVPK010000952">
    <property type="protein sequence ID" value="CAG8561694.1"/>
    <property type="molecule type" value="Genomic_DNA"/>
</dbReference>
<keyword evidence="2" id="KW-1185">Reference proteome</keyword>
<evidence type="ECO:0000313" key="2">
    <source>
        <dbReference type="Proteomes" id="UP000789706"/>
    </source>
</evidence>
<dbReference type="AlphaFoldDB" id="A0A9N9BD59"/>
<evidence type="ECO:0000313" key="1">
    <source>
        <dbReference type="EMBL" id="CAG8561694.1"/>
    </source>
</evidence>
<reference evidence="1" key="1">
    <citation type="submission" date="2021-06" db="EMBL/GenBank/DDBJ databases">
        <authorList>
            <person name="Kallberg Y."/>
            <person name="Tangrot J."/>
            <person name="Rosling A."/>
        </authorList>
    </citation>
    <scope>NUCLEOTIDE SEQUENCE</scope>
    <source>
        <strain evidence="1">AZ414A</strain>
    </source>
</reference>
<name>A0A9N9BD59_9GLOM</name>
<sequence length="57" mass="6338">MVDISSINNFFLSNWNDGIKNGTDSTTDSNSYFILTNSYKSSIIVLTMLLARLAESN</sequence>
<proteinExistence type="predicted"/>
<organism evidence="1 2">
    <name type="scientific">Diversispora eburnea</name>
    <dbReference type="NCBI Taxonomy" id="1213867"/>
    <lineage>
        <taxon>Eukaryota</taxon>
        <taxon>Fungi</taxon>
        <taxon>Fungi incertae sedis</taxon>
        <taxon>Mucoromycota</taxon>
        <taxon>Glomeromycotina</taxon>
        <taxon>Glomeromycetes</taxon>
        <taxon>Diversisporales</taxon>
        <taxon>Diversisporaceae</taxon>
        <taxon>Diversispora</taxon>
    </lineage>
</organism>
<dbReference type="Proteomes" id="UP000789706">
    <property type="component" value="Unassembled WGS sequence"/>
</dbReference>